<reference evidence="7" key="1">
    <citation type="submission" date="2011-04" db="EMBL/GenBank/DDBJ databases">
        <title>The complete genome of Spirochaeta coccoides DSM 17374.</title>
        <authorList>
            <person name="Lucas S."/>
            <person name="Copeland A."/>
            <person name="Lapidus A."/>
            <person name="Bruce D."/>
            <person name="Goodwin L."/>
            <person name="Pitluck S."/>
            <person name="Peters L."/>
            <person name="Kyrpides N."/>
            <person name="Mavromatis K."/>
            <person name="Pagani I."/>
            <person name="Ivanova N."/>
            <person name="Ovchinnikova G."/>
            <person name="Lu M."/>
            <person name="Detter J.C."/>
            <person name="Tapia R."/>
            <person name="Han C."/>
            <person name="Land M."/>
            <person name="Hauser L."/>
            <person name="Markowitz V."/>
            <person name="Cheng J.-F."/>
            <person name="Hugenholtz P."/>
            <person name="Woyke T."/>
            <person name="Wu D."/>
            <person name="Spring S."/>
            <person name="Schroeder M."/>
            <person name="Brambilla E."/>
            <person name="Klenk H.-P."/>
            <person name="Eisen J.A."/>
        </authorList>
    </citation>
    <scope>NUCLEOTIDE SEQUENCE [LARGE SCALE GENOMIC DNA]</scope>
    <source>
        <strain evidence="7">ATCC BAA-1237 / DSM 17374 / SPN1</strain>
    </source>
</reference>
<dbReference type="RefSeq" id="WP_013739128.1">
    <property type="nucleotide sequence ID" value="NC_015436.1"/>
</dbReference>
<gene>
    <name evidence="6" type="ordered locus">Spico_0504</name>
</gene>
<evidence type="ECO:0000313" key="7">
    <source>
        <dbReference type="Proteomes" id="UP000007939"/>
    </source>
</evidence>
<evidence type="ECO:0000259" key="5">
    <source>
        <dbReference type="PROSITE" id="PS50931"/>
    </source>
</evidence>
<dbReference type="eggNOG" id="COG0583">
    <property type="taxonomic scope" value="Bacteria"/>
</dbReference>
<dbReference type="Gene3D" id="1.10.10.10">
    <property type="entry name" value="Winged helix-like DNA-binding domain superfamily/Winged helix DNA-binding domain"/>
    <property type="match status" value="1"/>
</dbReference>
<feature type="domain" description="HTH lysR-type" evidence="5">
    <location>
        <begin position="1"/>
        <end position="58"/>
    </location>
</feature>
<dbReference type="GO" id="GO:0003677">
    <property type="term" value="F:DNA binding"/>
    <property type="evidence" value="ECO:0007669"/>
    <property type="project" value="UniProtKB-KW"/>
</dbReference>
<dbReference type="EMBL" id="CP002659">
    <property type="protein sequence ID" value="AEC01732.1"/>
    <property type="molecule type" value="Genomic_DNA"/>
</dbReference>
<dbReference type="InterPro" id="IPR005119">
    <property type="entry name" value="LysR_subst-bd"/>
</dbReference>
<dbReference type="GO" id="GO:0032993">
    <property type="term" value="C:protein-DNA complex"/>
    <property type="evidence" value="ECO:0007669"/>
    <property type="project" value="TreeGrafter"/>
</dbReference>
<dbReference type="KEGG" id="scc:Spico_0504"/>
<protein>
    <submittedName>
        <fullName evidence="6">Transcriptional regulator, LysR family</fullName>
    </submittedName>
</protein>
<dbReference type="Gene3D" id="3.40.190.10">
    <property type="entry name" value="Periplasmic binding protein-like II"/>
    <property type="match status" value="2"/>
</dbReference>
<keyword evidence="7" id="KW-1185">Reference proteome</keyword>
<dbReference type="FunFam" id="1.10.10.10:FF:000001">
    <property type="entry name" value="LysR family transcriptional regulator"/>
    <property type="match status" value="1"/>
</dbReference>
<dbReference type="Proteomes" id="UP000007939">
    <property type="component" value="Chromosome"/>
</dbReference>
<dbReference type="Pfam" id="PF03466">
    <property type="entry name" value="LysR_substrate"/>
    <property type="match status" value="1"/>
</dbReference>
<evidence type="ECO:0000256" key="2">
    <source>
        <dbReference type="ARBA" id="ARBA00023015"/>
    </source>
</evidence>
<dbReference type="CDD" id="cd05466">
    <property type="entry name" value="PBP2_LTTR_substrate"/>
    <property type="match status" value="1"/>
</dbReference>
<keyword evidence="3" id="KW-0238">DNA-binding</keyword>
<dbReference type="InterPro" id="IPR036388">
    <property type="entry name" value="WH-like_DNA-bd_sf"/>
</dbReference>
<evidence type="ECO:0000256" key="3">
    <source>
        <dbReference type="ARBA" id="ARBA00023125"/>
    </source>
</evidence>
<dbReference type="HOGENOM" id="CLU_039613_32_2_12"/>
<name>F4GJ92_PARC1</name>
<sequence length="307" mass="35068">MTLQQLKYVIGIVNYGSITEAAKQLFISQPSLSNAVKELENQLGIEIFNRSSKGITLSAEGTEFLSYARQVVEQADLLEQRYLYRKPLKSLCSFSTQHYAFAINSFVDLVTEFDGDEYEFTLRETRTYEIIDDVKKFHSEVGILYMSQFNQNVLSNILKDNNLVFHPLFEASPHIFISSKHPLAHRQSVSTDDLTPYPFLTFEQGEMNSFYFSEEMLSILPRNKIIHVSDRATLFNLVIGLNGYTISTGVLTRDLNGDQIIAIPLESDETMLVGWIENPRLRLSTFAEKYITKLKSHIAHHGFTLLS</sequence>
<evidence type="ECO:0000313" key="6">
    <source>
        <dbReference type="EMBL" id="AEC01732.1"/>
    </source>
</evidence>
<organism evidence="6 7">
    <name type="scientific">Parasphaerochaeta coccoides (strain ATCC BAA-1237 / DSM 17374 / SPN1)</name>
    <name type="common">Sphaerochaeta coccoides</name>
    <dbReference type="NCBI Taxonomy" id="760011"/>
    <lineage>
        <taxon>Bacteria</taxon>
        <taxon>Pseudomonadati</taxon>
        <taxon>Spirochaetota</taxon>
        <taxon>Spirochaetia</taxon>
        <taxon>Spirochaetales</taxon>
        <taxon>Sphaerochaetaceae</taxon>
        <taxon>Parasphaerochaeta</taxon>
    </lineage>
</organism>
<dbReference type="SUPFAM" id="SSF53850">
    <property type="entry name" value="Periplasmic binding protein-like II"/>
    <property type="match status" value="1"/>
</dbReference>
<dbReference type="SUPFAM" id="SSF46785">
    <property type="entry name" value="Winged helix' DNA-binding domain"/>
    <property type="match status" value="1"/>
</dbReference>
<dbReference type="STRING" id="760011.Spico_0504"/>
<dbReference type="InterPro" id="IPR036390">
    <property type="entry name" value="WH_DNA-bd_sf"/>
</dbReference>
<keyword evidence="2" id="KW-0805">Transcription regulation</keyword>
<dbReference type="PANTHER" id="PTHR30346">
    <property type="entry name" value="TRANSCRIPTIONAL DUAL REGULATOR HCAR-RELATED"/>
    <property type="match status" value="1"/>
</dbReference>
<dbReference type="InterPro" id="IPR000847">
    <property type="entry name" value="LysR_HTH_N"/>
</dbReference>
<dbReference type="PROSITE" id="PS50931">
    <property type="entry name" value="HTH_LYSR"/>
    <property type="match status" value="1"/>
</dbReference>
<accession>F4GJ92</accession>
<dbReference type="Pfam" id="PF00126">
    <property type="entry name" value="HTH_1"/>
    <property type="match status" value="1"/>
</dbReference>
<dbReference type="GO" id="GO:0003700">
    <property type="term" value="F:DNA-binding transcription factor activity"/>
    <property type="evidence" value="ECO:0007669"/>
    <property type="project" value="InterPro"/>
</dbReference>
<dbReference type="OrthoDB" id="9803735at2"/>
<proteinExistence type="inferred from homology"/>
<dbReference type="PRINTS" id="PR00039">
    <property type="entry name" value="HTHLYSR"/>
</dbReference>
<reference evidence="6 7" key="2">
    <citation type="journal article" date="2012" name="Stand. Genomic Sci.">
        <title>Complete genome sequence of the termite hindgut bacterium Spirochaeta coccoides type strain (SPN1(T)), reclassification in the genus Sphaerochaeta as Sphaerochaeta coccoides comb. nov. and emendations of the family Spirochaetaceae and the genus Sphaerochaeta.</title>
        <authorList>
            <person name="Abt B."/>
            <person name="Han C."/>
            <person name="Scheuner C."/>
            <person name="Lu M."/>
            <person name="Lapidus A."/>
            <person name="Nolan M."/>
            <person name="Lucas S."/>
            <person name="Hammon N."/>
            <person name="Deshpande S."/>
            <person name="Cheng J.F."/>
            <person name="Tapia R."/>
            <person name="Goodwin L.A."/>
            <person name="Pitluck S."/>
            <person name="Liolios K."/>
            <person name="Pagani I."/>
            <person name="Ivanova N."/>
            <person name="Mavromatis K."/>
            <person name="Mikhailova N."/>
            <person name="Huntemann M."/>
            <person name="Pati A."/>
            <person name="Chen A."/>
            <person name="Palaniappan K."/>
            <person name="Land M."/>
            <person name="Hauser L."/>
            <person name="Brambilla E.M."/>
            <person name="Rohde M."/>
            <person name="Spring S."/>
            <person name="Gronow S."/>
            <person name="Goker M."/>
            <person name="Woyke T."/>
            <person name="Bristow J."/>
            <person name="Eisen J.A."/>
            <person name="Markowitz V."/>
            <person name="Hugenholtz P."/>
            <person name="Kyrpides N.C."/>
            <person name="Klenk H.P."/>
            <person name="Detter J.C."/>
        </authorList>
    </citation>
    <scope>NUCLEOTIDE SEQUENCE [LARGE SCALE GENOMIC DNA]</scope>
    <source>
        <strain evidence="7">ATCC BAA-1237 / DSM 17374 / SPN1</strain>
    </source>
</reference>
<comment type="similarity">
    <text evidence="1">Belongs to the LysR transcriptional regulatory family.</text>
</comment>
<keyword evidence="4" id="KW-0804">Transcription</keyword>
<dbReference type="AlphaFoldDB" id="F4GJ92"/>
<evidence type="ECO:0000256" key="1">
    <source>
        <dbReference type="ARBA" id="ARBA00009437"/>
    </source>
</evidence>
<dbReference type="PANTHER" id="PTHR30346:SF0">
    <property type="entry name" value="HCA OPERON TRANSCRIPTIONAL ACTIVATOR HCAR"/>
    <property type="match status" value="1"/>
</dbReference>
<evidence type="ECO:0000256" key="4">
    <source>
        <dbReference type="ARBA" id="ARBA00023163"/>
    </source>
</evidence>